<proteinExistence type="predicted"/>
<feature type="chain" id="PRO_5012512160" evidence="1">
    <location>
        <begin position="40"/>
        <end position="275"/>
    </location>
</feature>
<dbReference type="RefSeq" id="WP_097079942.1">
    <property type="nucleotide sequence ID" value="NZ_BAABHT010000014.1"/>
</dbReference>
<gene>
    <name evidence="2" type="ORF">SAMN05421731_10920</name>
</gene>
<name>A0A240EBX9_9GAMM</name>
<dbReference type="GO" id="GO:0009279">
    <property type="term" value="C:cell outer membrane"/>
    <property type="evidence" value="ECO:0007669"/>
    <property type="project" value="InterPro"/>
</dbReference>
<dbReference type="EMBL" id="OANT01000009">
    <property type="protein sequence ID" value="SNX46192.1"/>
    <property type="molecule type" value="Genomic_DNA"/>
</dbReference>
<dbReference type="SUPFAM" id="SSF111364">
    <property type="entry name" value="Tsx-like channel"/>
    <property type="match status" value="1"/>
</dbReference>
<organism evidence="2 3">
    <name type="scientific">Acinetobacter puyangensis</name>
    <dbReference type="NCBI Taxonomy" id="1096779"/>
    <lineage>
        <taxon>Bacteria</taxon>
        <taxon>Pseudomonadati</taxon>
        <taxon>Pseudomonadota</taxon>
        <taxon>Gammaproteobacteria</taxon>
        <taxon>Moraxellales</taxon>
        <taxon>Moraxellaceae</taxon>
        <taxon>Acinetobacter</taxon>
    </lineage>
</organism>
<dbReference type="Gene3D" id="2.40.230.20">
    <property type="entry name" value="Nucleoside-specific channel-forming protein, Tsx-like"/>
    <property type="match status" value="1"/>
</dbReference>
<dbReference type="Proteomes" id="UP000219042">
    <property type="component" value="Unassembled WGS sequence"/>
</dbReference>
<evidence type="ECO:0000256" key="1">
    <source>
        <dbReference type="SAM" id="SignalP"/>
    </source>
</evidence>
<evidence type="ECO:0000313" key="3">
    <source>
        <dbReference type="Proteomes" id="UP000219042"/>
    </source>
</evidence>
<protein>
    <submittedName>
        <fullName evidence="2">Nucleoside-specific outer membrane channel protein Tsx</fullName>
    </submittedName>
</protein>
<reference evidence="3" key="1">
    <citation type="submission" date="2016-09" db="EMBL/GenBank/DDBJ databases">
        <authorList>
            <person name="Varghese N."/>
            <person name="Submissions S."/>
        </authorList>
    </citation>
    <scope>NUCLEOTIDE SEQUENCE [LARGE SCALE GENOMIC DNA]</scope>
    <source>
        <strain evidence="3">ANC 4466</strain>
    </source>
</reference>
<feature type="signal peptide" evidence="1">
    <location>
        <begin position="1"/>
        <end position="39"/>
    </location>
</feature>
<dbReference type="InterPro" id="IPR036777">
    <property type="entry name" value="Channel_Tsx-like_sf"/>
</dbReference>
<keyword evidence="1" id="KW-0732">Signal</keyword>
<evidence type="ECO:0000313" key="2">
    <source>
        <dbReference type="EMBL" id="SNX46192.1"/>
    </source>
</evidence>
<sequence length="275" mass="31687">MVQQLIINQTKTILKQHLATTKSLLSISLLCLGASKVQAQDIVNFQSLDTSLYVFDKNRIDPERTISPVVEAWGDYSFGDMYVYGIWQNSLESDYQGDDSTYYYKFVPRLSLGKNINKDISKGIFKDASAALWVSKTKGYDFTYMPGIALDWNVPGFMWLRTIYYFEHNPGKGWDDQRLHIDYGYPFSTKIGDFRIVGTYDQTFGKGDNPTMIDFKPEIHYDLGKALGNKPGHLWVGAVINPTKNKYKIEDSPYFRTNQSNYGLMVRYSFSYSKW</sequence>
<dbReference type="AlphaFoldDB" id="A0A240EBX9"/>
<keyword evidence="3" id="KW-1185">Reference proteome</keyword>
<dbReference type="OrthoDB" id="104801at2"/>
<accession>A0A240EBX9</accession>